<dbReference type="AlphaFoldDB" id="A0A1F7U6S1"/>
<dbReference type="EMBL" id="MGEA01000041">
    <property type="protein sequence ID" value="OGL73942.1"/>
    <property type="molecule type" value="Genomic_DNA"/>
</dbReference>
<protein>
    <submittedName>
        <fullName evidence="1">Uncharacterized protein</fullName>
    </submittedName>
</protein>
<accession>A0A1F7U6S1</accession>
<name>A0A1F7U6S1_9BACT</name>
<organism evidence="1 2">
    <name type="scientific">Candidatus Uhrbacteria bacterium RIFCSPHIGHO2_02_FULL_60_10</name>
    <dbReference type="NCBI Taxonomy" id="1802392"/>
    <lineage>
        <taxon>Bacteria</taxon>
        <taxon>Candidatus Uhriibacteriota</taxon>
    </lineage>
</organism>
<proteinExistence type="predicted"/>
<dbReference type="Proteomes" id="UP000177088">
    <property type="component" value="Unassembled WGS sequence"/>
</dbReference>
<comment type="caution">
    <text evidence="1">The sequence shown here is derived from an EMBL/GenBank/DDBJ whole genome shotgun (WGS) entry which is preliminary data.</text>
</comment>
<sequence length="104" mass="11815">MPNGQSAEAAKYLLRDITPKWKGFWLHMHLTAFSLSEFAAALPEISDEVFTYHVSGQKNDFSRWLREVVGDSELAQVLDGVKNKEDAARIVRLRVEDLRRQVGG</sequence>
<evidence type="ECO:0000313" key="2">
    <source>
        <dbReference type="Proteomes" id="UP000177088"/>
    </source>
</evidence>
<evidence type="ECO:0000313" key="1">
    <source>
        <dbReference type="EMBL" id="OGL73942.1"/>
    </source>
</evidence>
<gene>
    <name evidence="1" type="ORF">A3C96_02715</name>
</gene>
<reference evidence="1 2" key="1">
    <citation type="journal article" date="2016" name="Nat. Commun.">
        <title>Thousands of microbial genomes shed light on interconnected biogeochemical processes in an aquifer system.</title>
        <authorList>
            <person name="Anantharaman K."/>
            <person name="Brown C.T."/>
            <person name="Hug L.A."/>
            <person name="Sharon I."/>
            <person name="Castelle C.J."/>
            <person name="Probst A.J."/>
            <person name="Thomas B.C."/>
            <person name="Singh A."/>
            <person name="Wilkins M.J."/>
            <person name="Karaoz U."/>
            <person name="Brodie E.L."/>
            <person name="Williams K.H."/>
            <person name="Hubbard S.S."/>
            <person name="Banfield J.F."/>
        </authorList>
    </citation>
    <scope>NUCLEOTIDE SEQUENCE [LARGE SCALE GENOMIC DNA]</scope>
</reference>